<dbReference type="InterPro" id="IPR021621">
    <property type="entry name" value="Omp_AT"/>
</dbReference>
<dbReference type="Proteomes" id="UP000241566">
    <property type="component" value="Unassembled WGS sequence"/>
</dbReference>
<evidence type="ECO:0000313" key="4">
    <source>
        <dbReference type="Proteomes" id="UP000241566"/>
    </source>
</evidence>
<evidence type="ECO:0000256" key="1">
    <source>
        <dbReference type="SAM" id="Phobius"/>
    </source>
</evidence>
<feature type="transmembrane region" description="Helical" evidence="1">
    <location>
        <begin position="56"/>
        <end position="78"/>
    </location>
</feature>
<comment type="caution">
    <text evidence="3">The sequence shown here is derived from an EMBL/GenBank/DDBJ whole genome shotgun (WGS) entry which is preliminary data.</text>
</comment>
<keyword evidence="1" id="KW-0472">Membrane</keyword>
<feature type="domain" description="Solitary outer membrane autotransporter-like beta-barrel" evidence="2">
    <location>
        <begin position="71"/>
        <end position="384"/>
    </location>
</feature>
<gene>
    <name evidence="3" type="ORF">CTM94_02980</name>
</gene>
<sequence>MKKYRLYQQYWHHYPLLLLTSFIHCYRKFNILHNQIFPIFFLRKVMRNVMLNIQYILYYLIRRLILILIISISFYSVLVKAQSYPSLEQFYEKKVARAMVLANSDIFTVGLFQFNPNSIFGTDNNILGDINSLKQRETLRSLSIPFNYTLKKTDTTQHQLLSGLSALIIKEDNEESDPNAFINSQESHYKAMVGYRYKRELKDNWLFSGGVHFHLLYYESNVTINDPEVRAFFDFVFGDTFPSTSFWSLLAEPELSITFRQPYQWGGYNLITQWQYFLGHSWGDANFGDAGNPEGWYFTNGIELYWIPSRNFLTKKHKFFTQLNRIDLGSRAQIAMDTSHYYEWAVGWLVDKPFKTDWIDNLGLGLNINSHSHYRGASFVLYFNY</sequence>
<dbReference type="EMBL" id="PYOI01000002">
    <property type="protein sequence ID" value="PSV86122.1"/>
    <property type="molecule type" value="Genomic_DNA"/>
</dbReference>
<protein>
    <recommendedName>
        <fullName evidence="2">Solitary outer membrane autotransporter-like beta-barrel domain-containing protein</fullName>
    </recommendedName>
</protein>
<evidence type="ECO:0000259" key="2">
    <source>
        <dbReference type="Pfam" id="PF11557"/>
    </source>
</evidence>
<dbReference type="Pfam" id="PF11557">
    <property type="entry name" value="Omp_AT"/>
    <property type="match status" value="1"/>
</dbReference>
<name>A0ABX5GK40_PHOLE</name>
<evidence type="ECO:0000313" key="3">
    <source>
        <dbReference type="EMBL" id="PSV86122.1"/>
    </source>
</evidence>
<organism evidence="3 4">
    <name type="scientific">Photobacterium leiognathi</name>
    <dbReference type="NCBI Taxonomy" id="553611"/>
    <lineage>
        <taxon>Bacteria</taxon>
        <taxon>Pseudomonadati</taxon>
        <taxon>Pseudomonadota</taxon>
        <taxon>Gammaproteobacteria</taxon>
        <taxon>Vibrionales</taxon>
        <taxon>Vibrionaceae</taxon>
        <taxon>Photobacterium</taxon>
    </lineage>
</organism>
<reference evidence="3 4" key="1">
    <citation type="submission" date="2018-01" db="EMBL/GenBank/DDBJ databases">
        <title>Whole genome sequencing of Histamine producing bacteria.</title>
        <authorList>
            <person name="Butler K."/>
        </authorList>
    </citation>
    <scope>NUCLEOTIDE SEQUENCE [LARGE SCALE GENOMIC DNA]</scope>
    <source>
        <strain evidence="3 4">ATCC 25521</strain>
    </source>
</reference>
<proteinExistence type="predicted"/>
<keyword evidence="4" id="KW-1185">Reference proteome</keyword>
<keyword evidence="1" id="KW-1133">Transmembrane helix</keyword>
<accession>A0ABX5GK40</accession>
<keyword evidence="1" id="KW-0812">Transmembrane</keyword>